<dbReference type="InterPro" id="IPR001753">
    <property type="entry name" value="Enoyl-CoA_hydra/iso"/>
</dbReference>
<evidence type="ECO:0000256" key="2">
    <source>
        <dbReference type="ARBA" id="ARBA00005254"/>
    </source>
</evidence>
<dbReference type="CDD" id="cd06558">
    <property type="entry name" value="crotonase-like"/>
    <property type="match status" value="1"/>
</dbReference>
<dbReference type="Pfam" id="PF00378">
    <property type="entry name" value="ECH_1"/>
    <property type="match status" value="1"/>
</dbReference>
<dbReference type="InterPro" id="IPR014748">
    <property type="entry name" value="Enoyl-CoA_hydra_C"/>
</dbReference>
<comment type="subcellular location">
    <subcellularLocation>
        <location evidence="1">Peroxisome</location>
    </subcellularLocation>
</comment>
<reference evidence="5 6" key="1">
    <citation type="submission" date="2018-03" db="EMBL/GenBank/DDBJ databases">
        <title>Genome sequencing of Phreatobacter sp.</title>
        <authorList>
            <person name="Kim S.-J."/>
            <person name="Heo J."/>
            <person name="Kwon S.-W."/>
        </authorList>
    </citation>
    <scope>NUCLEOTIDE SEQUENCE [LARGE SCALE GENOMIC DNA]</scope>
    <source>
        <strain evidence="5 6">S-12</strain>
    </source>
</reference>
<dbReference type="Gene3D" id="1.10.12.10">
    <property type="entry name" value="Lyase 2-enoyl-coa Hydratase, Chain A, domain 2"/>
    <property type="match status" value="1"/>
</dbReference>
<dbReference type="InterPro" id="IPR029045">
    <property type="entry name" value="ClpP/crotonase-like_dom_sf"/>
</dbReference>
<dbReference type="RefSeq" id="WP_106747182.1">
    <property type="nucleotide sequence ID" value="NZ_CP027668.1"/>
</dbReference>
<keyword evidence="3" id="KW-0576">Peroxisome</keyword>
<proteinExistence type="inferred from homology"/>
<protein>
    <submittedName>
        <fullName evidence="5">Enoyl-CoA hydratase</fullName>
    </submittedName>
</protein>
<dbReference type="EMBL" id="CP027668">
    <property type="protein sequence ID" value="AVO43852.1"/>
    <property type="molecule type" value="Genomic_DNA"/>
</dbReference>
<dbReference type="GO" id="GO:0004165">
    <property type="term" value="F:delta(3)-delta(2)-enoyl-CoA isomerase activity"/>
    <property type="evidence" value="ECO:0007669"/>
    <property type="project" value="UniProtKB-ARBA"/>
</dbReference>
<sequence>MDGITPQAGTDHVTITRHDKGVVLVRMNRFDKKNALTGAMYDTMRGVIENASAEGTRAVVFAGGPGVFTSGNDIADFMQRSAGGASAGSPAGDFIRALATVDVPMIAAVDGLAIGVGTTMLLHMDLAYASPSAMFRMPFVDLGLVPEAASSLLLPRLAGMKKATEYLMLAESFGAKEAAEMGLVNAVVSSEEIEAKALAVATKLASKPPIALAHSRRLMRKGSEEIRARMEEEGALFAELLKGDEAKQAFMAFMTRK</sequence>
<comment type="similarity">
    <text evidence="2">Belongs to the enoyl-CoA hydratase/isomerase family.</text>
</comment>
<evidence type="ECO:0000313" key="5">
    <source>
        <dbReference type="EMBL" id="AVO43852.1"/>
    </source>
</evidence>
<accession>A0A2S0N6R2</accession>
<dbReference type="PANTHER" id="PTHR43684:SF1">
    <property type="entry name" value="ENOYL-COA DELTA ISOMERASE 2"/>
    <property type="match status" value="1"/>
</dbReference>
<dbReference type="AlphaFoldDB" id="A0A2S0N6R2"/>
<dbReference type="PANTHER" id="PTHR43684">
    <property type="match status" value="1"/>
</dbReference>
<name>A0A2S0N6R2_9HYPH</name>
<evidence type="ECO:0000256" key="1">
    <source>
        <dbReference type="ARBA" id="ARBA00004275"/>
    </source>
</evidence>
<organism evidence="5 6">
    <name type="scientific">Phreatobacter cathodiphilus</name>
    <dbReference type="NCBI Taxonomy" id="1868589"/>
    <lineage>
        <taxon>Bacteria</taxon>
        <taxon>Pseudomonadati</taxon>
        <taxon>Pseudomonadota</taxon>
        <taxon>Alphaproteobacteria</taxon>
        <taxon>Hyphomicrobiales</taxon>
        <taxon>Phreatobacteraceae</taxon>
        <taxon>Phreatobacter</taxon>
    </lineage>
</organism>
<evidence type="ECO:0000313" key="6">
    <source>
        <dbReference type="Proteomes" id="UP000237889"/>
    </source>
</evidence>
<dbReference type="KEGG" id="phr:C6569_01510"/>
<dbReference type="Gene3D" id="3.90.226.10">
    <property type="entry name" value="2-enoyl-CoA Hydratase, Chain A, domain 1"/>
    <property type="match status" value="1"/>
</dbReference>
<evidence type="ECO:0000256" key="4">
    <source>
        <dbReference type="ARBA" id="ARBA00023235"/>
    </source>
</evidence>
<dbReference type="InterPro" id="IPR051053">
    <property type="entry name" value="ECH/Chromodomain_protein"/>
</dbReference>
<gene>
    <name evidence="5" type="ORF">C6569_01510</name>
</gene>
<dbReference type="SUPFAM" id="SSF52096">
    <property type="entry name" value="ClpP/crotonase"/>
    <property type="match status" value="1"/>
</dbReference>
<dbReference type="Proteomes" id="UP000237889">
    <property type="component" value="Chromosome"/>
</dbReference>
<evidence type="ECO:0000256" key="3">
    <source>
        <dbReference type="ARBA" id="ARBA00023140"/>
    </source>
</evidence>
<keyword evidence="6" id="KW-1185">Reference proteome</keyword>
<keyword evidence="4" id="KW-0413">Isomerase</keyword>
<dbReference type="OrthoDB" id="9797151at2"/>